<feature type="transmembrane region" description="Helical" evidence="1">
    <location>
        <begin position="6"/>
        <end position="22"/>
    </location>
</feature>
<reference evidence="2 3" key="1">
    <citation type="submission" date="2010-12" db="EMBL/GenBank/DDBJ databases">
        <title>The Genome Sequence of Lactobacillus paracasei subsp. paracasei strain 8700:2.</title>
        <authorList>
            <consortium name="The Broad Institute Genome Sequencing Platform"/>
            <person name="Ward D."/>
            <person name="Earl A."/>
            <person name="Feldgarden M."/>
            <person name="Young S.K."/>
            <person name="Gargeya S."/>
            <person name="Zeng Q."/>
            <person name="Alvarado L."/>
            <person name="Berlin A."/>
            <person name="Bochicchio J."/>
            <person name="Chapman S.B."/>
            <person name="Chen Z."/>
            <person name="Freedman E."/>
            <person name="Gellesch M."/>
            <person name="Goldberg J."/>
            <person name="Griggs A."/>
            <person name="Gujja S."/>
            <person name="Heilman E."/>
            <person name="Heiman D."/>
            <person name="Howarth C."/>
            <person name="Mehta T."/>
            <person name="Neiman D."/>
            <person name="Pearson M."/>
            <person name="Roberts A."/>
            <person name="Saif S."/>
            <person name="Shea T."/>
            <person name="Shenoy N."/>
            <person name="Sisk P."/>
            <person name="Stolte C."/>
            <person name="Sykes S."/>
            <person name="White J."/>
            <person name="Yandava C."/>
            <person name="Saulnier D."/>
            <person name="Haas B."/>
            <person name="Nusbaum C."/>
            <person name="Birren B."/>
        </authorList>
    </citation>
    <scope>NUCLEOTIDE SEQUENCE [LARGE SCALE GENOMIC DNA]</scope>
    <source>
        <strain evidence="2 3">8700:2</strain>
    </source>
</reference>
<dbReference type="KEGG" id="lpi:LBPG_01586"/>
<keyword evidence="1" id="KW-0472">Membrane</keyword>
<protein>
    <submittedName>
        <fullName evidence="2">Uncharacterized protein</fullName>
    </submittedName>
</protein>
<keyword evidence="1" id="KW-1133">Transmembrane helix</keyword>
<evidence type="ECO:0000313" key="2">
    <source>
        <dbReference type="EMBL" id="EEQ66137.1"/>
    </source>
</evidence>
<dbReference type="AlphaFoldDB" id="A0A826HN68"/>
<dbReference type="GeneID" id="57088791"/>
<keyword evidence="1" id="KW-0812">Transmembrane</keyword>
<name>A0A826HN68_LACPA</name>
<dbReference type="RefSeq" id="WP_003568611.1">
    <property type="nucleotide sequence ID" value="NC_022112.1"/>
</dbReference>
<gene>
    <name evidence="2" type="ORF">LBPG_01586</name>
</gene>
<accession>A0A826HN68</accession>
<evidence type="ECO:0000256" key="1">
    <source>
        <dbReference type="SAM" id="Phobius"/>
    </source>
</evidence>
<proteinExistence type="predicted"/>
<dbReference type="EMBL" id="CP002391">
    <property type="protein sequence ID" value="EEQ66137.1"/>
    <property type="molecule type" value="Genomic_DNA"/>
</dbReference>
<organism evidence="2 3">
    <name type="scientific">Lacticaseibacillus paracasei subsp. paracasei 8700:2</name>
    <dbReference type="NCBI Taxonomy" id="537973"/>
    <lineage>
        <taxon>Bacteria</taxon>
        <taxon>Bacillati</taxon>
        <taxon>Bacillota</taxon>
        <taxon>Bacilli</taxon>
        <taxon>Lactobacillales</taxon>
        <taxon>Lactobacillaceae</taxon>
        <taxon>Lacticaseibacillus</taxon>
    </lineage>
</organism>
<evidence type="ECO:0000313" key="3">
    <source>
        <dbReference type="Proteomes" id="UP000015927"/>
    </source>
</evidence>
<sequence length="112" mass="12646">MDYIYFVPHLLVMIIFAVTLRIKSELFKKERIERKDALKKIGAVDTVDLEGNDDNSLNVIIGRNLYTEKMMNSQMIGSYLAVTFFSAGVIYGNPSSGLLLLPSIGFFSFLRT</sequence>
<feature type="transmembrane region" description="Helical" evidence="1">
    <location>
        <begin position="79"/>
        <end position="110"/>
    </location>
</feature>
<dbReference type="Proteomes" id="UP000015927">
    <property type="component" value="Chromosome"/>
</dbReference>